<name>A0A4C1X411_EUMVA</name>
<sequence>MLRPPSPRGPHPTALVGRRQRRRVSDPLSSCTLFAFASDILHEHSVPTYRFVSLAYIAGACSETKGNGNNKSRMSKHKRNSCAASSTMAGVAYAPRVPGPEGFRFELVQRTDASHTCL</sequence>
<feature type="compositionally biased region" description="Pro residues" evidence="1">
    <location>
        <begin position="1"/>
        <end position="10"/>
    </location>
</feature>
<protein>
    <submittedName>
        <fullName evidence="2">Uncharacterized protein</fullName>
    </submittedName>
</protein>
<proteinExistence type="predicted"/>
<evidence type="ECO:0000256" key="1">
    <source>
        <dbReference type="SAM" id="MobiDB-lite"/>
    </source>
</evidence>
<dbReference type="EMBL" id="BGZK01000706">
    <property type="protein sequence ID" value="GBP56985.1"/>
    <property type="molecule type" value="Genomic_DNA"/>
</dbReference>
<accession>A0A4C1X411</accession>
<feature type="region of interest" description="Disordered" evidence="1">
    <location>
        <begin position="1"/>
        <end position="22"/>
    </location>
</feature>
<evidence type="ECO:0000313" key="2">
    <source>
        <dbReference type="EMBL" id="GBP56985.1"/>
    </source>
</evidence>
<reference evidence="2 3" key="1">
    <citation type="journal article" date="2019" name="Commun. Biol.">
        <title>The bagworm genome reveals a unique fibroin gene that provides high tensile strength.</title>
        <authorList>
            <person name="Kono N."/>
            <person name="Nakamura H."/>
            <person name="Ohtoshi R."/>
            <person name="Tomita M."/>
            <person name="Numata K."/>
            <person name="Arakawa K."/>
        </authorList>
    </citation>
    <scope>NUCLEOTIDE SEQUENCE [LARGE SCALE GENOMIC DNA]</scope>
</reference>
<comment type="caution">
    <text evidence="2">The sequence shown here is derived from an EMBL/GenBank/DDBJ whole genome shotgun (WGS) entry which is preliminary data.</text>
</comment>
<dbReference type="AlphaFoldDB" id="A0A4C1X411"/>
<evidence type="ECO:0000313" key="3">
    <source>
        <dbReference type="Proteomes" id="UP000299102"/>
    </source>
</evidence>
<dbReference type="Proteomes" id="UP000299102">
    <property type="component" value="Unassembled WGS sequence"/>
</dbReference>
<keyword evidence="3" id="KW-1185">Reference proteome</keyword>
<organism evidence="2 3">
    <name type="scientific">Eumeta variegata</name>
    <name type="common">Bagworm moth</name>
    <name type="synonym">Eumeta japonica</name>
    <dbReference type="NCBI Taxonomy" id="151549"/>
    <lineage>
        <taxon>Eukaryota</taxon>
        <taxon>Metazoa</taxon>
        <taxon>Ecdysozoa</taxon>
        <taxon>Arthropoda</taxon>
        <taxon>Hexapoda</taxon>
        <taxon>Insecta</taxon>
        <taxon>Pterygota</taxon>
        <taxon>Neoptera</taxon>
        <taxon>Endopterygota</taxon>
        <taxon>Lepidoptera</taxon>
        <taxon>Glossata</taxon>
        <taxon>Ditrysia</taxon>
        <taxon>Tineoidea</taxon>
        <taxon>Psychidae</taxon>
        <taxon>Oiketicinae</taxon>
        <taxon>Eumeta</taxon>
    </lineage>
</organism>
<gene>
    <name evidence="2" type="ORF">EVAR_88614_1</name>
</gene>